<keyword evidence="6 8" id="KW-0472">Membrane</keyword>
<evidence type="ECO:0000313" key="10">
    <source>
        <dbReference type="Proteomes" id="UP000233256"/>
    </source>
</evidence>
<evidence type="ECO:0000256" key="4">
    <source>
        <dbReference type="ARBA" id="ARBA00022452"/>
    </source>
</evidence>
<comment type="subcellular location">
    <subcellularLocation>
        <location evidence="1">Cell outer membrane</location>
    </subcellularLocation>
</comment>
<dbReference type="SUPFAM" id="SSF56954">
    <property type="entry name" value="Outer membrane efflux proteins (OEP)"/>
    <property type="match status" value="1"/>
</dbReference>
<keyword evidence="7" id="KW-0998">Cell outer membrane</keyword>
<dbReference type="Gene3D" id="1.20.1600.10">
    <property type="entry name" value="Outer membrane efflux proteins (OEP)"/>
    <property type="match status" value="1"/>
</dbReference>
<evidence type="ECO:0000256" key="2">
    <source>
        <dbReference type="ARBA" id="ARBA00007613"/>
    </source>
</evidence>
<gene>
    <name evidence="9" type="ORF">CVV64_12610</name>
</gene>
<keyword evidence="5 8" id="KW-0812">Transmembrane</keyword>
<dbReference type="AlphaFoldDB" id="A0A2N1PN42"/>
<dbReference type="PANTHER" id="PTHR30026:SF23">
    <property type="entry name" value="TO APRF-PUTATIVE OUTER MEMBRANE EFFLUX PROTEIN OR SECRETED ALKALINE PHOSPHATASE-RELATED"/>
    <property type="match status" value="1"/>
</dbReference>
<evidence type="ECO:0000256" key="8">
    <source>
        <dbReference type="SAM" id="Phobius"/>
    </source>
</evidence>
<protein>
    <recommendedName>
        <fullName evidence="11">TolC family protein</fullName>
    </recommendedName>
</protein>
<comment type="caution">
    <text evidence="9">The sequence shown here is derived from an EMBL/GenBank/DDBJ whole genome shotgun (WGS) entry which is preliminary data.</text>
</comment>
<evidence type="ECO:0000256" key="3">
    <source>
        <dbReference type="ARBA" id="ARBA00022448"/>
    </source>
</evidence>
<feature type="transmembrane region" description="Helical" evidence="8">
    <location>
        <begin position="12"/>
        <end position="34"/>
    </location>
</feature>
<evidence type="ECO:0000313" key="9">
    <source>
        <dbReference type="EMBL" id="PKK89764.1"/>
    </source>
</evidence>
<evidence type="ECO:0008006" key="11">
    <source>
        <dbReference type="Google" id="ProtNLM"/>
    </source>
</evidence>
<name>A0A2N1PN42_9BACT</name>
<evidence type="ECO:0000256" key="7">
    <source>
        <dbReference type="ARBA" id="ARBA00023237"/>
    </source>
</evidence>
<dbReference type="GO" id="GO:1990281">
    <property type="term" value="C:efflux pump complex"/>
    <property type="evidence" value="ECO:0007669"/>
    <property type="project" value="TreeGrafter"/>
</dbReference>
<dbReference type="InterPro" id="IPR003423">
    <property type="entry name" value="OMP_efflux"/>
</dbReference>
<keyword evidence="3" id="KW-0813">Transport</keyword>
<reference evidence="9 10" key="1">
    <citation type="journal article" date="2017" name="ISME J.">
        <title>Potential for microbial H2 and metal transformations associated with novel bacteria and archaea in deep terrestrial subsurface sediments.</title>
        <authorList>
            <person name="Hernsdorf A.W."/>
            <person name="Amano Y."/>
            <person name="Miyakawa K."/>
            <person name="Ise K."/>
            <person name="Suzuki Y."/>
            <person name="Anantharaman K."/>
            <person name="Probst A."/>
            <person name="Burstein D."/>
            <person name="Thomas B.C."/>
            <person name="Banfield J.F."/>
        </authorList>
    </citation>
    <scope>NUCLEOTIDE SEQUENCE [LARGE SCALE GENOMIC DNA]</scope>
    <source>
        <strain evidence="9">HGW-Wallbacteria-1</strain>
    </source>
</reference>
<organism evidence="9 10">
    <name type="scientific">Candidatus Wallbacteria bacterium HGW-Wallbacteria-1</name>
    <dbReference type="NCBI Taxonomy" id="2013854"/>
    <lineage>
        <taxon>Bacteria</taxon>
        <taxon>Candidatus Walliibacteriota</taxon>
    </lineage>
</organism>
<evidence type="ECO:0000256" key="5">
    <source>
        <dbReference type="ARBA" id="ARBA00022692"/>
    </source>
</evidence>
<sequence>MSIINTNNERNALSRGVCIMVLVIFGAFFCLITSEVFHGSCWAGSSNPLSAFESSAFGLSDESMDENHSRELSIFQALEMGLSNNFDIAIEGLNSSVARENIIKLSSERGPKFNMELSTNYLDKLQNSIDFASSSGIRNWEEKNWGVNSGVEFRTIQGTRYSLDYTVISRNNSLNRQAPSLNALFNPEVETFMGLNVVQPLMKNSGKAVNLAAERIARIEVGLSDFRRRILVNNKALEIISACYDLSFANQNVSLREQALEVAQRFLKLSKRRQELGKGDSADVDQAGIQISEAREKLLLARDYQRRRNTALLHEIMGSVTPETRLPDFRIPELDCPELPSGTAEIHIGEALKNRPDYLMTLDQARVESIRRSYAGKQRLPELNISMSYGFHGIGNSHSRSFDVLNDWDEPEWSAALSYQTPLDGFRGERSEMAIRDIRKQQALLNSDRMASRIAIEIHDALERIRLLSERYKVTLQSRELSQKAMDVEEKRYLNGRTSSFAVLELQDKVFNARTRELSARLDLARALEEFRAARGVLLRDRGFLLKGEVMDAVDETEAGDFRQIRSDSQGDASESSDRLNEIRKRLEEFRSRS</sequence>
<dbReference type="GO" id="GO:0015562">
    <property type="term" value="F:efflux transmembrane transporter activity"/>
    <property type="evidence" value="ECO:0007669"/>
    <property type="project" value="InterPro"/>
</dbReference>
<evidence type="ECO:0000256" key="6">
    <source>
        <dbReference type="ARBA" id="ARBA00023136"/>
    </source>
</evidence>
<comment type="similarity">
    <text evidence="2">Belongs to the outer membrane factor (OMF) (TC 1.B.17) family.</text>
</comment>
<dbReference type="GO" id="GO:0015288">
    <property type="term" value="F:porin activity"/>
    <property type="evidence" value="ECO:0007669"/>
    <property type="project" value="TreeGrafter"/>
</dbReference>
<dbReference type="PANTHER" id="PTHR30026">
    <property type="entry name" value="OUTER MEMBRANE PROTEIN TOLC"/>
    <property type="match status" value="1"/>
</dbReference>
<dbReference type="GO" id="GO:0009279">
    <property type="term" value="C:cell outer membrane"/>
    <property type="evidence" value="ECO:0007669"/>
    <property type="project" value="UniProtKB-SubCell"/>
</dbReference>
<proteinExistence type="inferred from homology"/>
<keyword evidence="4" id="KW-1134">Transmembrane beta strand</keyword>
<evidence type="ECO:0000256" key="1">
    <source>
        <dbReference type="ARBA" id="ARBA00004442"/>
    </source>
</evidence>
<dbReference type="EMBL" id="PGXC01000012">
    <property type="protein sequence ID" value="PKK89764.1"/>
    <property type="molecule type" value="Genomic_DNA"/>
</dbReference>
<dbReference type="InterPro" id="IPR051906">
    <property type="entry name" value="TolC-like"/>
</dbReference>
<dbReference type="Proteomes" id="UP000233256">
    <property type="component" value="Unassembled WGS sequence"/>
</dbReference>
<dbReference type="Pfam" id="PF02321">
    <property type="entry name" value="OEP"/>
    <property type="match status" value="2"/>
</dbReference>
<accession>A0A2N1PN42</accession>
<keyword evidence="8" id="KW-1133">Transmembrane helix</keyword>